<dbReference type="SUPFAM" id="SSF50022">
    <property type="entry name" value="ISP domain"/>
    <property type="match status" value="1"/>
</dbReference>
<keyword evidence="4" id="KW-0411">Iron-sulfur</keyword>
<dbReference type="Pfam" id="PF00355">
    <property type="entry name" value="Rieske"/>
    <property type="match status" value="1"/>
</dbReference>
<protein>
    <submittedName>
        <fullName evidence="7">Rieske domain-containing protein</fullName>
    </submittedName>
</protein>
<evidence type="ECO:0000256" key="4">
    <source>
        <dbReference type="ARBA" id="ARBA00023014"/>
    </source>
</evidence>
<evidence type="ECO:0000313" key="7">
    <source>
        <dbReference type="EMBL" id="ETR99355.1"/>
    </source>
</evidence>
<dbReference type="KEGG" id="trr:M419DRAFT_132685"/>
<keyword evidence="3" id="KW-0408">Iron</keyword>
<dbReference type="PANTHER" id="PTHR21496">
    <property type="entry name" value="FERREDOXIN-RELATED"/>
    <property type="match status" value="1"/>
</dbReference>
<keyword evidence="2" id="KW-0479">Metal-binding</keyword>
<keyword evidence="1" id="KW-0001">2Fe-2S</keyword>
<evidence type="ECO:0000259" key="6">
    <source>
        <dbReference type="PROSITE" id="PS51296"/>
    </source>
</evidence>
<evidence type="ECO:0000256" key="2">
    <source>
        <dbReference type="ARBA" id="ARBA00022723"/>
    </source>
</evidence>
<accession>A0A024S4G3</accession>
<dbReference type="PROSITE" id="PS51296">
    <property type="entry name" value="RIESKE"/>
    <property type="match status" value="1"/>
</dbReference>
<evidence type="ECO:0000256" key="5">
    <source>
        <dbReference type="ARBA" id="ARBA00034078"/>
    </source>
</evidence>
<dbReference type="EMBL" id="KI911157">
    <property type="protein sequence ID" value="ETR99355.1"/>
    <property type="molecule type" value="Genomic_DNA"/>
</dbReference>
<organism evidence="7 8">
    <name type="scientific">Hypocrea jecorina (strain ATCC 56765 / BCRC 32924 / NRRL 11460 / Rut C-30)</name>
    <name type="common">Trichoderma reesei</name>
    <dbReference type="NCBI Taxonomy" id="1344414"/>
    <lineage>
        <taxon>Eukaryota</taxon>
        <taxon>Fungi</taxon>
        <taxon>Dikarya</taxon>
        <taxon>Ascomycota</taxon>
        <taxon>Pezizomycotina</taxon>
        <taxon>Sordariomycetes</taxon>
        <taxon>Hypocreomycetidae</taxon>
        <taxon>Hypocreales</taxon>
        <taxon>Hypocreaceae</taxon>
        <taxon>Trichoderma</taxon>
    </lineage>
</organism>
<dbReference type="Gene3D" id="2.102.10.10">
    <property type="entry name" value="Rieske [2Fe-2S] iron-sulphur domain"/>
    <property type="match status" value="1"/>
</dbReference>
<gene>
    <name evidence="7" type="ORF">M419DRAFT_132685</name>
</gene>
<dbReference type="InterPro" id="IPR036922">
    <property type="entry name" value="Rieske_2Fe-2S_sf"/>
</dbReference>
<name>A0A024S4G3_HYPJR</name>
<dbReference type="HOGENOM" id="CLU_079949_0_0_1"/>
<dbReference type="InterPro" id="IPR017941">
    <property type="entry name" value="Rieske_2Fe-2S"/>
</dbReference>
<evidence type="ECO:0000313" key="8">
    <source>
        <dbReference type="Proteomes" id="UP000024376"/>
    </source>
</evidence>
<proteinExistence type="predicted"/>
<dbReference type="OrthoDB" id="426882at2759"/>
<dbReference type="Proteomes" id="UP000024376">
    <property type="component" value="Unassembled WGS sequence"/>
</dbReference>
<dbReference type="AlphaFoldDB" id="A0A024S4G3"/>
<dbReference type="GO" id="GO:0046872">
    <property type="term" value="F:metal ion binding"/>
    <property type="evidence" value="ECO:0007669"/>
    <property type="project" value="UniProtKB-KW"/>
</dbReference>
<reference evidence="8" key="1">
    <citation type="journal article" date="2013" name="Ind. Biotechnol.">
        <title>Comparative genomics analysis of Trichoderma reesei strains.</title>
        <authorList>
            <person name="Koike H."/>
            <person name="Aerts A."/>
            <person name="LaButti K."/>
            <person name="Grigoriev I.V."/>
            <person name="Baker S.E."/>
        </authorList>
    </citation>
    <scope>NUCLEOTIDE SEQUENCE [LARGE SCALE GENOMIC DNA]</scope>
    <source>
        <strain evidence="8">ATCC 56765 / BCRC 32924 / NRRL 11460 / Rut C-30</strain>
    </source>
</reference>
<sequence>MSSLEEASPLGAQWFPVGLASTFPDLGYDEENLAKYRACGGAELKPGCKVFQVPRDDSSQRAEIEIREDGTLQRSEMKGLKDQVLVFQYKGKFHAVDHKCPHSLYPLSQGVPFDIEDFGIVFSAGLTCPKHGWSFDLFNGAADRGSYELGVWETQLREVKISEESQEASEEISKGPNSVDKEVWVRRRQRVG</sequence>
<feature type="domain" description="Rieske" evidence="6">
    <location>
        <begin position="81"/>
        <end position="163"/>
    </location>
</feature>
<comment type="cofactor">
    <cofactor evidence="5">
        <name>[2Fe-2S] cluster</name>
        <dbReference type="ChEBI" id="CHEBI:190135"/>
    </cofactor>
</comment>
<evidence type="ECO:0000256" key="1">
    <source>
        <dbReference type="ARBA" id="ARBA00022714"/>
    </source>
</evidence>
<dbReference type="PANTHER" id="PTHR21496:SF0">
    <property type="entry name" value="RIESKE DOMAIN-CONTAINING PROTEIN"/>
    <property type="match status" value="1"/>
</dbReference>
<evidence type="ECO:0000256" key="3">
    <source>
        <dbReference type="ARBA" id="ARBA00023004"/>
    </source>
</evidence>
<dbReference type="GO" id="GO:0051537">
    <property type="term" value="F:2 iron, 2 sulfur cluster binding"/>
    <property type="evidence" value="ECO:0007669"/>
    <property type="project" value="UniProtKB-KW"/>
</dbReference>